<dbReference type="GeneID" id="99752009"/>
<dbReference type="Proteomes" id="UP000433928">
    <property type="component" value="Unassembled WGS sequence"/>
</dbReference>
<reference evidence="9 10" key="1">
    <citation type="journal article" date="2019" name="Nat. Med.">
        <title>A library of human gut bacterial isolates paired with longitudinal multiomics data enables mechanistic microbiome research.</title>
        <authorList>
            <person name="Poyet M."/>
            <person name="Groussin M."/>
            <person name="Gibbons S.M."/>
            <person name="Avila-Pacheco J."/>
            <person name="Jiang X."/>
            <person name="Kearney S.M."/>
            <person name="Perrotta A.R."/>
            <person name="Berdy B."/>
            <person name="Zhao S."/>
            <person name="Lieberman T.D."/>
            <person name="Swanson P.K."/>
            <person name="Smith M."/>
            <person name="Roesemann S."/>
            <person name="Alexander J.E."/>
            <person name="Rich S.A."/>
            <person name="Livny J."/>
            <person name="Vlamakis H."/>
            <person name="Clish C."/>
            <person name="Bullock K."/>
            <person name="Deik A."/>
            <person name="Scott J."/>
            <person name="Pierce K.A."/>
            <person name="Xavier R.J."/>
            <person name="Alm E.J."/>
        </authorList>
    </citation>
    <scope>NUCLEOTIDE SEQUENCE [LARGE SCALE GENOMIC DNA]</scope>
    <source>
        <strain evidence="8 11">BIOML-A11</strain>
        <strain evidence="7 10">BIOML-A27</strain>
        <strain evidence="6 9">BIOML-A42</strain>
    </source>
</reference>
<dbReference type="InterPro" id="IPR013815">
    <property type="entry name" value="ATP_grasp_subdomain_1"/>
</dbReference>
<dbReference type="EMBL" id="WCUV01000007">
    <property type="protein sequence ID" value="KAB4091608.1"/>
    <property type="molecule type" value="Genomic_DNA"/>
</dbReference>
<dbReference type="Proteomes" id="UP000466952">
    <property type="component" value="Unassembled WGS sequence"/>
</dbReference>
<evidence type="ECO:0000256" key="2">
    <source>
        <dbReference type="ARBA" id="ARBA00022741"/>
    </source>
</evidence>
<dbReference type="SUPFAM" id="SSF52440">
    <property type="entry name" value="PreATP-grasp domain"/>
    <property type="match status" value="1"/>
</dbReference>
<dbReference type="Proteomes" id="UP000432488">
    <property type="component" value="Unassembled WGS sequence"/>
</dbReference>
<dbReference type="SUPFAM" id="SSF56059">
    <property type="entry name" value="Glutathione synthetase ATP-binding domain-like"/>
    <property type="match status" value="1"/>
</dbReference>
<evidence type="ECO:0000313" key="11">
    <source>
        <dbReference type="Proteomes" id="UP000466952"/>
    </source>
</evidence>
<protein>
    <submittedName>
        <fullName evidence="7">ATP-grasp domain-containing protein</fullName>
    </submittedName>
</protein>
<evidence type="ECO:0000313" key="8">
    <source>
        <dbReference type="EMBL" id="KAB4209383.1"/>
    </source>
</evidence>
<evidence type="ECO:0000256" key="1">
    <source>
        <dbReference type="ARBA" id="ARBA00022598"/>
    </source>
</evidence>
<dbReference type="InterPro" id="IPR052032">
    <property type="entry name" value="ATP-dep_AA_Ligase"/>
</dbReference>
<dbReference type="RefSeq" id="WP_005829494.1">
    <property type="nucleotide sequence ID" value="NZ_CACRTC010000024.1"/>
</dbReference>
<evidence type="ECO:0000313" key="10">
    <source>
        <dbReference type="Proteomes" id="UP000433928"/>
    </source>
</evidence>
<evidence type="ECO:0000313" key="6">
    <source>
        <dbReference type="EMBL" id="KAB4091608.1"/>
    </source>
</evidence>
<dbReference type="Gene3D" id="3.30.470.20">
    <property type="entry name" value="ATP-grasp fold, B domain"/>
    <property type="match status" value="1"/>
</dbReference>
<dbReference type="PROSITE" id="PS50975">
    <property type="entry name" value="ATP_GRASP"/>
    <property type="match status" value="1"/>
</dbReference>
<dbReference type="Pfam" id="PF13535">
    <property type="entry name" value="ATP-grasp_4"/>
    <property type="match status" value="1"/>
</dbReference>
<dbReference type="AlphaFoldDB" id="A0A6A2G6F5"/>
<dbReference type="Gene3D" id="3.40.50.20">
    <property type="match status" value="1"/>
</dbReference>
<evidence type="ECO:0000313" key="9">
    <source>
        <dbReference type="Proteomes" id="UP000432488"/>
    </source>
</evidence>
<organism evidence="7 10">
    <name type="scientific">Bacteroides uniformis</name>
    <dbReference type="NCBI Taxonomy" id="820"/>
    <lineage>
        <taxon>Bacteria</taxon>
        <taxon>Pseudomonadati</taxon>
        <taxon>Bacteroidota</taxon>
        <taxon>Bacteroidia</taxon>
        <taxon>Bacteroidales</taxon>
        <taxon>Bacteroidaceae</taxon>
        <taxon>Bacteroides</taxon>
    </lineage>
</organism>
<keyword evidence="1" id="KW-0436">Ligase</keyword>
<gene>
    <name evidence="8" type="ORF">GAP55_19610</name>
    <name evidence="6" type="ORF">GAQ56_10405</name>
    <name evidence="7" type="ORF">GAQ59_15535</name>
</gene>
<dbReference type="InterPro" id="IPR011761">
    <property type="entry name" value="ATP-grasp"/>
</dbReference>
<accession>A0A6A2G6F5</accession>
<proteinExistence type="predicted"/>
<keyword evidence="2 4" id="KW-0547">Nucleotide-binding</keyword>
<keyword evidence="3 4" id="KW-0067">ATP-binding</keyword>
<dbReference type="PANTHER" id="PTHR43585">
    <property type="entry name" value="FUMIPYRROLE BIOSYNTHESIS PROTEIN C"/>
    <property type="match status" value="1"/>
</dbReference>
<sequence length="379" mass="41812">MNKRLLILGAGEMQVPVIRKANDMGLHTIVADMDANAPGMGYASEPVLVSTMDKEGVLECAKRHSVDGILTTSDAPVNVVSYVGEQLGLPSMSTEVAKICTNKYLQREMFAANGIDVPFFMLCDKDTDLGTLQDYPYIVKPVDSSASRGVKKVTNHKELVLAFSEALGYSRTGKAIVEGFITGREFSVETYTQNNKTTVVTITEKLCIGEAEGFFVEDTHIEPARITKQEWELVSETVSKALCLIGLNNCPSHTEIKLNESGAYIIEIACRLGGDYITSDLVPLSTGIDMLRNLVNCSLGLPVDVLRKHEKCSAVQFLNPLNYQRCVDFLSSSRSSAVFRSEIRPYSEKKIKNSLDRLGYIILQTDSMEELESILRTIK</sequence>
<dbReference type="EMBL" id="WCTR01000018">
    <property type="protein sequence ID" value="KAB4209383.1"/>
    <property type="molecule type" value="Genomic_DNA"/>
</dbReference>
<dbReference type="GO" id="GO:0016874">
    <property type="term" value="F:ligase activity"/>
    <property type="evidence" value="ECO:0007669"/>
    <property type="project" value="UniProtKB-KW"/>
</dbReference>
<dbReference type="GO" id="GO:0046872">
    <property type="term" value="F:metal ion binding"/>
    <property type="evidence" value="ECO:0007669"/>
    <property type="project" value="InterPro"/>
</dbReference>
<comment type="caution">
    <text evidence="7">The sequence shown here is derived from an EMBL/GenBank/DDBJ whole genome shotgun (WGS) entry which is preliminary data.</text>
</comment>
<evidence type="ECO:0000256" key="3">
    <source>
        <dbReference type="ARBA" id="ARBA00022840"/>
    </source>
</evidence>
<dbReference type="InterPro" id="IPR016185">
    <property type="entry name" value="PreATP-grasp_dom_sf"/>
</dbReference>
<feature type="domain" description="ATP-grasp" evidence="5">
    <location>
        <begin position="107"/>
        <end position="299"/>
    </location>
</feature>
<dbReference type="GO" id="GO:0005524">
    <property type="term" value="F:ATP binding"/>
    <property type="evidence" value="ECO:0007669"/>
    <property type="project" value="UniProtKB-UniRule"/>
</dbReference>
<evidence type="ECO:0000256" key="4">
    <source>
        <dbReference type="PROSITE-ProRule" id="PRU00409"/>
    </source>
</evidence>
<evidence type="ECO:0000259" key="5">
    <source>
        <dbReference type="PROSITE" id="PS50975"/>
    </source>
</evidence>
<dbReference type="Gene3D" id="3.30.1490.20">
    <property type="entry name" value="ATP-grasp fold, A domain"/>
    <property type="match status" value="1"/>
</dbReference>
<dbReference type="PANTHER" id="PTHR43585:SF2">
    <property type="entry name" value="ATP-GRASP ENZYME FSQD"/>
    <property type="match status" value="1"/>
</dbReference>
<name>A0A6A2G6F5_BACUN</name>
<dbReference type="EMBL" id="WCUG01000015">
    <property type="protein sequence ID" value="KAB4168160.1"/>
    <property type="molecule type" value="Genomic_DNA"/>
</dbReference>
<evidence type="ECO:0000313" key="7">
    <source>
        <dbReference type="EMBL" id="KAB4168160.1"/>
    </source>
</evidence>